<name>A0A645DE65_9ZZZZ</name>
<comment type="caution">
    <text evidence="1">The sequence shown here is derived from an EMBL/GenBank/DDBJ whole genome shotgun (WGS) entry which is preliminary data.</text>
</comment>
<organism evidence="1">
    <name type="scientific">bioreactor metagenome</name>
    <dbReference type="NCBI Taxonomy" id="1076179"/>
    <lineage>
        <taxon>unclassified sequences</taxon>
        <taxon>metagenomes</taxon>
        <taxon>ecological metagenomes</taxon>
    </lineage>
</organism>
<sequence>MIAQGNPRQFLHCQSQGSFRNAAGISEEYAGSCSDLIRIIIVLCGDVLFFNAFHFKHFEQFQGIDDRIHIRNAIRGEFGAFGFILLGDAWDHGNNEQVFLVNAAYFGKVALDRRSHHHLRRFAGRQMRDDFWIAAFHEVYPTRTAGGELRHDTAAGYTSQELIGFFQNGQIGGEGIIEYFLEAQPFQHARHEGG</sequence>
<protein>
    <submittedName>
        <fullName evidence="1">Uncharacterized protein</fullName>
    </submittedName>
</protein>
<accession>A0A645DE65</accession>
<dbReference type="EMBL" id="VSSQ01035179">
    <property type="protein sequence ID" value="MPM87338.1"/>
    <property type="molecule type" value="Genomic_DNA"/>
</dbReference>
<gene>
    <name evidence="1" type="ORF">SDC9_134434</name>
</gene>
<reference evidence="1" key="1">
    <citation type="submission" date="2019-08" db="EMBL/GenBank/DDBJ databases">
        <authorList>
            <person name="Kucharzyk K."/>
            <person name="Murdoch R.W."/>
            <person name="Higgins S."/>
            <person name="Loffler F."/>
        </authorList>
    </citation>
    <scope>NUCLEOTIDE SEQUENCE</scope>
</reference>
<evidence type="ECO:0000313" key="1">
    <source>
        <dbReference type="EMBL" id="MPM87338.1"/>
    </source>
</evidence>
<proteinExistence type="predicted"/>
<dbReference type="AlphaFoldDB" id="A0A645DE65"/>